<dbReference type="PROSITE" id="PS51375">
    <property type="entry name" value="PPR"/>
    <property type="match status" value="3"/>
</dbReference>
<dbReference type="Pfam" id="PF20431">
    <property type="entry name" value="E_motif"/>
    <property type="match status" value="1"/>
</dbReference>
<dbReference type="Pfam" id="PF01535">
    <property type="entry name" value="PPR"/>
    <property type="match status" value="2"/>
</dbReference>
<dbReference type="PANTHER" id="PTHR47926:SF350">
    <property type="entry name" value="(WILD MALAYSIAN BANANA) HYPOTHETICAL PROTEIN"/>
    <property type="match status" value="1"/>
</dbReference>
<dbReference type="InterPro" id="IPR011990">
    <property type="entry name" value="TPR-like_helical_dom_sf"/>
</dbReference>
<evidence type="ECO:0000256" key="2">
    <source>
        <dbReference type="PROSITE-ProRule" id="PRU00708"/>
    </source>
</evidence>
<keyword evidence="1" id="KW-0677">Repeat</keyword>
<dbReference type="Pfam" id="PF20430">
    <property type="entry name" value="Eplus_motif"/>
    <property type="match status" value="1"/>
</dbReference>
<dbReference type="InterPro" id="IPR002885">
    <property type="entry name" value="PPR_rpt"/>
</dbReference>
<dbReference type="Gene3D" id="1.25.40.10">
    <property type="entry name" value="Tetratricopeptide repeat domain"/>
    <property type="match status" value="3"/>
</dbReference>
<dbReference type="GO" id="GO:0003723">
    <property type="term" value="F:RNA binding"/>
    <property type="evidence" value="ECO:0007669"/>
    <property type="project" value="InterPro"/>
</dbReference>
<feature type="repeat" description="PPR" evidence="2">
    <location>
        <begin position="113"/>
        <end position="147"/>
    </location>
</feature>
<dbReference type="NCBIfam" id="TIGR00756">
    <property type="entry name" value="PPR"/>
    <property type="match status" value="5"/>
</dbReference>
<dbReference type="AlphaFoldDB" id="A0A7J6W0M8"/>
<accession>A0A7J6W0M8</accession>
<proteinExistence type="predicted"/>
<dbReference type="Proteomes" id="UP000554482">
    <property type="component" value="Unassembled WGS sequence"/>
</dbReference>
<keyword evidence="4" id="KW-1185">Reference proteome</keyword>
<name>A0A7J6W0M8_THATH</name>
<dbReference type="Pfam" id="PF13041">
    <property type="entry name" value="PPR_2"/>
    <property type="match status" value="2"/>
</dbReference>
<dbReference type="EMBL" id="JABWDY010023843">
    <property type="protein sequence ID" value="KAF5190643.1"/>
    <property type="molecule type" value="Genomic_DNA"/>
</dbReference>
<organism evidence="3 4">
    <name type="scientific">Thalictrum thalictroides</name>
    <name type="common">Rue-anemone</name>
    <name type="synonym">Anemone thalictroides</name>
    <dbReference type="NCBI Taxonomy" id="46969"/>
    <lineage>
        <taxon>Eukaryota</taxon>
        <taxon>Viridiplantae</taxon>
        <taxon>Streptophyta</taxon>
        <taxon>Embryophyta</taxon>
        <taxon>Tracheophyta</taxon>
        <taxon>Spermatophyta</taxon>
        <taxon>Magnoliopsida</taxon>
        <taxon>Ranunculales</taxon>
        <taxon>Ranunculaceae</taxon>
        <taxon>Thalictroideae</taxon>
        <taxon>Thalictrum</taxon>
    </lineage>
</organism>
<dbReference type="FunFam" id="1.25.40.10:FF:000184">
    <property type="entry name" value="Pentatricopeptide repeat-containing protein, chloroplastic"/>
    <property type="match status" value="1"/>
</dbReference>
<comment type="caution">
    <text evidence="3">The sequence shown here is derived from an EMBL/GenBank/DDBJ whole genome shotgun (WGS) entry which is preliminary data.</text>
</comment>
<evidence type="ECO:0000313" key="3">
    <source>
        <dbReference type="EMBL" id="KAF5190643.1"/>
    </source>
</evidence>
<sequence>MDYATSIFDGITLPNIFCWNTMINGYSKTAKPEKGILVYTRMRSHELSPNMYTFPILSKACSGLFSLSQVHGQIVKFGMIDDVYVISSLIHSYSKYGTLGSARQAFDENPNRNIVCWTSLITGYCFHGLVHEARKLFDRMPERNDVCWSAMMSGYAQNECFNEAIQLFHELKDRCLNLMPNQSLLVSVLNACAGLGASLEGKWIHSYIDEKGFEYGLELGTALIEFYAKCGFIETAQQVFHKMRQHDVMSWSAMIMGAAINGYIDFALKLLVDMEKSGTKPNAITFIGVLTACSHGGLVDEGWRLFDSMSRDYGIIPRIEHYGCLVDLLGRAGKIKEAEQLITSMPIKPDAIIWGALLNGCMMHGHLELGERVGKHLIEVEPQHSGRYVLLANMYAIMARWEGVSELRRLMMDREVTTVSGWSSIEVGGDVHKFIVADKSHPLSGEIYGLLNQLKKEMIASKSRAYSP</sequence>
<gene>
    <name evidence="3" type="ORF">FRX31_019769</name>
</gene>
<dbReference type="FunFam" id="1.25.40.10:FF:000348">
    <property type="entry name" value="Pentatricopeptide repeat-containing protein chloroplastic"/>
    <property type="match status" value="1"/>
</dbReference>
<feature type="repeat" description="PPR" evidence="2">
    <location>
        <begin position="247"/>
        <end position="281"/>
    </location>
</feature>
<protein>
    <submittedName>
        <fullName evidence="3">Pentatricopeptide repeat-containing protein</fullName>
    </submittedName>
</protein>
<dbReference type="GO" id="GO:0009451">
    <property type="term" value="P:RNA modification"/>
    <property type="evidence" value="ECO:0007669"/>
    <property type="project" value="InterPro"/>
</dbReference>
<evidence type="ECO:0000313" key="4">
    <source>
        <dbReference type="Proteomes" id="UP000554482"/>
    </source>
</evidence>
<evidence type="ECO:0000256" key="1">
    <source>
        <dbReference type="ARBA" id="ARBA00022737"/>
    </source>
</evidence>
<dbReference type="InterPro" id="IPR046849">
    <property type="entry name" value="E2_motif"/>
</dbReference>
<reference evidence="3 4" key="1">
    <citation type="submission" date="2020-06" db="EMBL/GenBank/DDBJ databases">
        <title>Transcriptomic and genomic resources for Thalictrum thalictroides and T. hernandezii: Facilitating candidate gene discovery in an emerging model plant lineage.</title>
        <authorList>
            <person name="Arias T."/>
            <person name="Riano-Pachon D.M."/>
            <person name="Di Stilio V.S."/>
        </authorList>
    </citation>
    <scope>NUCLEOTIDE SEQUENCE [LARGE SCALE GENOMIC DNA]</scope>
    <source>
        <strain evidence="4">cv. WT478/WT964</strain>
        <tissue evidence="3">Leaves</tissue>
    </source>
</reference>
<dbReference type="PANTHER" id="PTHR47926">
    <property type="entry name" value="PENTATRICOPEPTIDE REPEAT-CONTAINING PROTEIN"/>
    <property type="match status" value="1"/>
</dbReference>
<dbReference type="Pfam" id="PF12854">
    <property type="entry name" value="PPR_1"/>
    <property type="match status" value="1"/>
</dbReference>
<feature type="repeat" description="PPR" evidence="2">
    <location>
        <begin position="15"/>
        <end position="49"/>
    </location>
</feature>
<dbReference type="OrthoDB" id="1675999at2759"/>
<dbReference type="InterPro" id="IPR046848">
    <property type="entry name" value="E_motif"/>
</dbReference>
<dbReference type="InterPro" id="IPR046960">
    <property type="entry name" value="PPR_At4g14850-like_plant"/>
</dbReference>